<dbReference type="OrthoDB" id="5979482at2759"/>
<dbReference type="Proteomes" id="UP001152795">
    <property type="component" value="Unassembled WGS sequence"/>
</dbReference>
<protein>
    <submittedName>
        <fullName evidence="1">Uncharacterized protein</fullName>
    </submittedName>
</protein>
<gene>
    <name evidence="1" type="ORF">PACLA_8A012479</name>
</gene>
<name>A0A7D9IU84_PARCT</name>
<evidence type="ECO:0000313" key="1">
    <source>
        <dbReference type="EMBL" id="CAB4016180.1"/>
    </source>
</evidence>
<reference evidence="1" key="1">
    <citation type="submission" date="2020-04" db="EMBL/GenBank/DDBJ databases">
        <authorList>
            <person name="Alioto T."/>
            <person name="Alioto T."/>
            <person name="Gomez Garrido J."/>
        </authorList>
    </citation>
    <scope>NUCLEOTIDE SEQUENCE</scope>
    <source>
        <strain evidence="1">A484AB</strain>
    </source>
</reference>
<evidence type="ECO:0000313" key="2">
    <source>
        <dbReference type="Proteomes" id="UP001152795"/>
    </source>
</evidence>
<dbReference type="AlphaFoldDB" id="A0A7D9IU84"/>
<proteinExistence type="predicted"/>
<keyword evidence="2" id="KW-1185">Reference proteome</keyword>
<organism evidence="1 2">
    <name type="scientific">Paramuricea clavata</name>
    <name type="common">Red gorgonian</name>
    <name type="synonym">Violescent sea-whip</name>
    <dbReference type="NCBI Taxonomy" id="317549"/>
    <lineage>
        <taxon>Eukaryota</taxon>
        <taxon>Metazoa</taxon>
        <taxon>Cnidaria</taxon>
        <taxon>Anthozoa</taxon>
        <taxon>Octocorallia</taxon>
        <taxon>Malacalcyonacea</taxon>
        <taxon>Plexauridae</taxon>
        <taxon>Paramuricea</taxon>
    </lineage>
</organism>
<accession>A0A7D9IU84</accession>
<sequence>MADTRTETGGGVDEVLDFLKGRGISEPLILTNFENEKMDVAAVSSATHECLTDLGLHAKGDIFALKAFCHRRQLTFTSKNVVDDETNDYEDRKRKLLAQLQTGSQKKRNKSVDKHSSSSMSKRPVQKYKTRKIFLGWLHYSEKKERFVAVRLNSGGGTRRLDVGSHFNKEMLIEEGKKLFYPSGESSQGQADDMIFDLANFKGESIGILGDEDNKQPFSIQKYIEMNKLTQVRLYLTTRHIPIDSLDVDNEDRGLTDEDIKMSTSDNEEIIVESGSENDDEVLMHPVFDSGTTLIGSSEERQNLMEEQDRLFQESLDNDRRKENSISEAKEMEENEKTRLEQLRQARLENVPPEPHPQLPRVRIAVNHIFMGKIVRSFSVLDSMQAVYDWVGSCALHPEHFNLSQCQGQMIMPSDPIANVANCTLYMEVSTSPVQVREQQEVLASENDILPDTTR</sequence>
<comment type="caution">
    <text evidence="1">The sequence shown here is derived from an EMBL/GenBank/DDBJ whole genome shotgun (WGS) entry which is preliminary data.</text>
</comment>
<dbReference type="EMBL" id="CACRXK020009008">
    <property type="protein sequence ID" value="CAB4016180.1"/>
    <property type="molecule type" value="Genomic_DNA"/>
</dbReference>